<feature type="compositionally biased region" description="Basic and acidic residues" evidence="17">
    <location>
        <begin position="313"/>
        <end position="329"/>
    </location>
</feature>
<feature type="compositionally biased region" description="Polar residues" evidence="17">
    <location>
        <begin position="2848"/>
        <end position="2862"/>
    </location>
</feature>
<keyword evidence="20" id="KW-1185">Reference proteome</keyword>
<gene>
    <name evidence="21" type="primary">MIA2</name>
</gene>
<evidence type="ECO:0000256" key="16">
    <source>
        <dbReference type="SAM" id="Coils"/>
    </source>
</evidence>
<evidence type="ECO:0000256" key="13">
    <source>
        <dbReference type="ARBA" id="ARBA00072324"/>
    </source>
</evidence>
<feature type="region of interest" description="Disordered" evidence="17">
    <location>
        <begin position="2966"/>
        <end position="3009"/>
    </location>
</feature>
<feature type="compositionally biased region" description="Basic and acidic residues" evidence="17">
    <location>
        <begin position="967"/>
        <end position="984"/>
    </location>
</feature>
<feature type="compositionally biased region" description="Low complexity" evidence="17">
    <location>
        <begin position="2758"/>
        <end position="2768"/>
    </location>
</feature>
<feature type="region of interest" description="Disordered" evidence="17">
    <location>
        <begin position="600"/>
        <end position="621"/>
    </location>
</feature>
<evidence type="ECO:0000313" key="20">
    <source>
        <dbReference type="Proteomes" id="UP000515159"/>
    </source>
</evidence>
<dbReference type="GO" id="GO:0005789">
    <property type="term" value="C:endoplasmic reticulum membrane"/>
    <property type="evidence" value="ECO:0007669"/>
    <property type="project" value="UniProtKB-SubCell"/>
</dbReference>
<feature type="coiled-coil region" evidence="16">
    <location>
        <begin position="2337"/>
        <end position="2481"/>
    </location>
</feature>
<dbReference type="SUPFAM" id="SSF50044">
    <property type="entry name" value="SH3-domain"/>
    <property type="match status" value="1"/>
</dbReference>
<dbReference type="Pfam" id="PF07653">
    <property type="entry name" value="SH3_2"/>
    <property type="match status" value="1"/>
</dbReference>
<keyword evidence="3" id="KW-0812">Transmembrane</keyword>
<feature type="compositionally biased region" description="Basic and acidic residues" evidence="17">
    <location>
        <begin position="1552"/>
        <end position="1585"/>
    </location>
</feature>
<feature type="compositionally biased region" description="Polar residues" evidence="17">
    <location>
        <begin position="2993"/>
        <end position="3009"/>
    </location>
</feature>
<keyword evidence="2 15" id="KW-0728">SH3 domain</keyword>
<evidence type="ECO:0000256" key="3">
    <source>
        <dbReference type="ARBA" id="ARBA00022692"/>
    </source>
</evidence>
<feature type="compositionally biased region" description="Basic and acidic residues" evidence="17">
    <location>
        <begin position="602"/>
        <end position="612"/>
    </location>
</feature>
<evidence type="ECO:0000256" key="17">
    <source>
        <dbReference type="SAM" id="MobiDB-lite"/>
    </source>
</evidence>
<feature type="compositionally biased region" description="Polar residues" evidence="17">
    <location>
        <begin position="167"/>
        <end position="182"/>
    </location>
</feature>
<evidence type="ECO:0000256" key="7">
    <source>
        <dbReference type="ARBA" id="ARBA00023054"/>
    </source>
</evidence>
<feature type="region of interest" description="Disordered" evidence="17">
    <location>
        <begin position="1056"/>
        <end position="1093"/>
    </location>
</feature>
<dbReference type="FunCoup" id="A0A6P8RSA1">
    <property type="interactions" value="1097"/>
</dbReference>
<comment type="function">
    <text evidence="10">Plays a role in the transport of cargos that are too large to fit into COPII-coated vesicles and require specific mechanisms to be incorporated into membrane-bound carriers and exported from the endoplasmic reticulum. Plays a role in the secretion of lipoproteins, pre-chylomicrons and pre-VLDLs, by participating in their export from the endoplasmic reticulum. Thereby, may play a role in cholesterol and triglyceride homeostasis. Required for collagen VII (COL7A1) secretion by loading COL7A1 into transport carriers and recruiting PREB/SEC12 at the endoplasmic reticulum exit sites.</text>
</comment>
<feature type="compositionally biased region" description="Basic and acidic residues" evidence="17">
    <location>
        <begin position="2982"/>
        <end position="2992"/>
    </location>
</feature>
<evidence type="ECO:0000256" key="15">
    <source>
        <dbReference type="PROSITE-ProRule" id="PRU00192"/>
    </source>
</evidence>
<feature type="coiled-coil region" evidence="16">
    <location>
        <begin position="2559"/>
        <end position="2727"/>
    </location>
</feature>
<dbReference type="InParanoid" id="A0A6P8RSA1"/>
<evidence type="ECO:0000256" key="6">
    <source>
        <dbReference type="ARBA" id="ARBA00022989"/>
    </source>
</evidence>
<feature type="region of interest" description="Disordered" evidence="17">
    <location>
        <begin position="753"/>
        <end position="780"/>
    </location>
</feature>
<feature type="compositionally biased region" description="Basic and acidic residues" evidence="17">
    <location>
        <begin position="1495"/>
        <end position="1522"/>
    </location>
</feature>
<protein>
    <recommendedName>
        <fullName evidence="13">Melanoma inhibitory activity protein 2</fullName>
    </recommendedName>
    <alternativeName>
        <fullName evidence="14">CTAGE family member 5 ER export factor</fullName>
    </alternativeName>
</protein>
<keyword evidence="9" id="KW-0325">Glycoprotein</keyword>
<keyword evidence="4 18" id="KW-0732">Signal</keyword>
<feature type="region of interest" description="Disordered" evidence="17">
    <location>
        <begin position="1495"/>
        <end position="1585"/>
    </location>
</feature>
<dbReference type="PROSITE" id="PS50002">
    <property type="entry name" value="SH3"/>
    <property type="match status" value="1"/>
</dbReference>
<evidence type="ECO:0000256" key="4">
    <source>
        <dbReference type="ARBA" id="ARBA00022729"/>
    </source>
</evidence>
<feature type="region of interest" description="Disordered" evidence="17">
    <location>
        <begin position="2096"/>
        <end position="2116"/>
    </location>
</feature>
<dbReference type="GO" id="GO:0035459">
    <property type="term" value="P:vesicle cargo loading"/>
    <property type="evidence" value="ECO:0007669"/>
    <property type="project" value="TreeGrafter"/>
</dbReference>
<dbReference type="CDD" id="cd11892">
    <property type="entry name" value="SH3_MIA2"/>
    <property type="match status" value="1"/>
</dbReference>
<evidence type="ECO:0000256" key="14">
    <source>
        <dbReference type="ARBA" id="ARBA00078803"/>
    </source>
</evidence>
<organism evidence="20 21">
    <name type="scientific">Geotrypetes seraphini</name>
    <name type="common">Gaboon caecilian</name>
    <name type="synonym">Caecilia seraphini</name>
    <dbReference type="NCBI Taxonomy" id="260995"/>
    <lineage>
        <taxon>Eukaryota</taxon>
        <taxon>Metazoa</taxon>
        <taxon>Chordata</taxon>
        <taxon>Craniata</taxon>
        <taxon>Vertebrata</taxon>
        <taxon>Euteleostomi</taxon>
        <taxon>Amphibia</taxon>
        <taxon>Gymnophiona</taxon>
        <taxon>Geotrypetes</taxon>
    </lineage>
</organism>
<feature type="region of interest" description="Disordered" evidence="17">
    <location>
        <begin position="2150"/>
        <end position="2177"/>
    </location>
</feature>
<proteinExistence type="inferred from homology"/>
<feature type="compositionally biased region" description="Basic and acidic residues" evidence="17">
    <location>
        <begin position="2167"/>
        <end position="2177"/>
    </location>
</feature>
<comment type="similarity">
    <text evidence="11">Belongs to the MIA/OTOR family.</text>
</comment>
<evidence type="ECO:0000256" key="8">
    <source>
        <dbReference type="ARBA" id="ARBA00023136"/>
    </source>
</evidence>
<keyword evidence="5" id="KW-0256">Endoplasmic reticulum</keyword>
<feature type="region of interest" description="Disordered" evidence="17">
    <location>
        <begin position="256"/>
        <end position="286"/>
    </location>
</feature>
<dbReference type="GO" id="GO:0009306">
    <property type="term" value="P:protein secretion"/>
    <property type="evidence" value="ECO:0007669"/>
    <property type="project" value="TreeGrafter"/>
</dbReference>
<dbReference type="Gene3D" id="2.30.30.40">
    <property type="entry name" value="SH3 Domains"/>
    <property type="match status" value="1"/>
</dbReference>
<dbReference type="InterPro" id="IPR035555">
    <property type="entry name" value="MIA2_SH3"/>
</dbReference>
<feature type="domain" description="SH3" evidence="19">
    <location>
        <begin position="39"/>
        <end position="101"/>
    </location>
</feature>
<evidence type="ECO:0000256" key="5">
    <source>
        <dbReference type="ARBA" id="ARBA00022824"/>
    </source>
</evidence>
<feature type="signal peptide" evidence="18">
    <location>
        <begin position="1"/>
        <end position="22"/>
    </location>
</feature>
<feature type="compositionally biased region" description="Basic and acidic residues" evidence="17">
    <location>
        <begin position="753"/>
        <end position="771"/>
    </location>
</feature>
<name>A0A6P8RSA1_GEOSA</name>
<feature type="region of interest" description="Disordered" evidence="17">
    <location>
        <begin position="1805"/>
        <end position="1825"/>
    </location>
</feature>
<dbReference type="PANTHER" id="PTHR23158">
    <property type="entry name" value="MELANOMA INHIBITORY ACTIVITY-RELATED"/>
    <property type="match status" value="1"/>
</dbReference>
<accession>A0A6P8RSA1</accession>
<evidence type="ECO:0000313" key="21">
    <source>
        <dbReference type="RefSeq" id="XP_033808108.1"/>
    </source>
</evidence>
<reference evidence="21" key="1">
    <citation type="submission" date="2025-08" db="UniProtKB">
        <authorList>
            <consortium name="RefSeq"/>
        </authorList>
    </citation>
    <scope>IDENTIFICATION</scope>
</reference>
<dbReference type="CTD" id="4253"/>
<dbReference type="OrthoDB" id="3548878at2759"/>
<feature type="region of interest" description="Disordered" evidence="17">
    <location>
        <begin position="167"/>
        <end position="192"/>
    </location>
</feature>
<evidence type="ECO:0000256" key="9">
    <source>
        <dbReference type="ARBA" id="ARBA00023180"/>
    </source>
</evidence>
<feature type="compositionally biased region" description="Basic and acidic residues" evidence="17">
    <location>
        <begin position="1069"/>
        <end position="1088"/>
    </location>
</feature>
<evidence type="ECO:0000256" key="18">
    <source>
        <dbReference type="SAM" id="SignalP"/>
    </source>
</evidence>
<dbReference type="GO" id="GO:0070971">
    <property type="term" value="C:endoplasmic reticulum exit site"/>
    <property type="evidence" value="ECO:0007669"/>
    <property type="project" value="TreeGrafter"/>
</dbReference>
<keyword evidence="8" id="KW-0472">Membrane</keyword>
<dbReference type="GO" id="GO:0006888">
    <property type="term" value="P:endoplasmic reticulum to Golgi vesicle-mediated transport"/>
    <property type="evidence" value="ECO:0007669"/>
    <property type="project" value="TreeGrafter"/>
</dbReference>
<evidence type="ECO:0000256" key="1">
    <source>
        <dbReference type="ARBA" id="ARBA00004389"/>
    </source>
</evidence>
<dbReference type="InterPro" id="IPR036028">
    <property type="entry name" value="SH3-like_dom_sf"/>
</dbReference>
<feature type="compositionally biased region" description="Acidic residues" evidence="17">
    <location>
        <begin position="274"/>
        <end position="286"/>
    </location>
</feature>
<keyword evidence="6" id="KW-1133">Transmembrane helix</keyword>
<feature type="region of interest" description="Disordered" evidence="17">
    <location>
        <begin position="307"/>
        <end position="348"/>
    </location>
</feature>
<feature type="region of interest" description="Disordered" evidence="17">
    <location>
        <begin position="2750"/>
        <end position="2776"/>
    </location>
</feature>
<dbReference type="PANTHER" id="PTHR23158:SF38">
    <property type="entry name" value="MELANOMA INHIBITORY ACTIVITY PROTEIN 2"/>
    <property type="match status" value="1"/>
</dbReference>
<dbReference type="Proteomes" id="UP000515159">
    <property type="component" value="Chromosome 7"/>
</dbReference>
<evidence type="ECO:0000259" key="19">
    <source>
        <dbReference type="PROSITE" id="PS50002"/>
    </source>
</evidence>
<sequence>MVQFGAQGSLLLVVSFLTSLQSEKILSEMKKCGDSECESLMIRVQAAQDYTGPDCRYLNFKTGEEVLVYFKLTGKREDLWAGSKGKEFGYFPRDAVKIEDVYISQEVAVPTKETDFVCLDGGEYVFENEDSILQNDNEETEYLHPDTETVGPDPIMPEGELLKHTSTFSQKEQGISSASANGQLEGESKETQTTLLNDLQETFGKMEMSQNKIDDAFQQDAAESSWTVPDIGGWLGIGKNTQKEILKPATETFQEGSFRSRKIALSDENSLKDPDDEEDSEIEEPGWYDNIFTDLLDFGRSDSGLGILNKGSDTYKKGSRMGEDSEQQTKTDPMIEEQEKKASESKGATSRWFHLRLDNVLNFGQSQKEKMAINEEKKEKIQEEKDSAVERQSSDLRAITSDIDTEKTIETGKSVTGEIHQKENSELLPDPRDLGNESPATGWFSGNLHHLLNFKVATSEAQLHSTMKVNDKHMAVKHSSMDQGPVVESQAMKSTEDEESAQSGWYENMYSRLIGFHRHVSPAHNGEQFPVAKGTDKLTVDQSSSSISYFQLSDSTNAKHLTGEKHRKDEKQQSLPTLSHFTALSTVPGITSKVEEEYIQGKQEDQNLKEETSQSESDEDMLQDIKETEPKAEALQINNGELPGQKQNDAGLSEEALLLSTLKLQTKWENDKTVIKGNEFITEIAKYPDTHDEHSGSNERQEVFEEEIKGSSEDFLLKEYRRLFFELEGILTEASSEPGKISITTFDNEKNVCKKGEREEDSMEDGKHEYDSNDISEDGNINNNEVLEELLSDESSSKVCLNHNWQQPNFLEVYKKVVTNIKSTVTSKKYPTDESHDSLQCSVREFSVVSSTREDGLNKTTDEDLIWFYQKDINLPQIPSRHGLKLSGNKFENREPTTKYADAEKQNYEEEENAPTIHEPISMNTTQTRKNPHSDMVVSHHIDSTVNEDKFQVDTQKNDLMSPTSSQEEHINEERTVHENYSKSDATKLQFNKKVTLEEENILTDQTSQKQETEFYTTYITPALSAEVFKLQEEMEQSAMNQDPPEDNKEIALHKLSDDETENNSNSNRGEHPKKEKVLQKEKKDQKDSLIPSDLDIQQLVSLGHRENMENFKENENYIACPQEDVPDVSETKEIFQDSLELSAKPSQQAFIEQREQPSQEQLNFVRNSEEGNFASHLDLVSSSDVDVLTISSAYEGHYPGQPTSPTNREEETVTEELPCLTSEHDLTFDTQHRNKDKDETFITKNEVLPTETHSHLEEPDFSAIVAPDEINGNIGIVGSIISRPSETYGEVHEVNEKLEDDTNSDTAEMYYENSIEQVKKEEVLGKERQDLGDILASMDSDLNYDETIKIIKRESDIIYSHPKEDTTVKLPDISTSKEIFQESAVISEEHGEHTFIKEREQLSQEYPIVIGKSEASHLELISLVDIDVRTTLTAHEGHNPDQPVSPTDGQEMSTHEHLAFLSSETEASCDNKYISTEKEESYVEKHELLLTEHHNWSEESDNSEKADWEERNRINTEKQERLPSQNRMDVKSLPPQGIVGNIFSRTSRGLGDFHSKNIDNDKSNSSENKTFTHDLNEKLEDDGKKQPVEDIKKDTTKMHYGDTKNDKDLTAGKGLVDHILQERTIISLDPTYTNPNEKELQIQTEPEWISTNKNQAEDQRLNLQDAFSETEFLTSDDVTVDKGNSDFREHFKKEGLEMETQNFRYLLASPGSGMQEPSSSSYLDDTENIIKREGNFLYPHYPSEDKLSGISESKEIFQDNSIMSAEPSHLAFSEQRELYQEQPRMVANSEAGNVPSHLDLATSHERDNTGQSLPPTDRQEESVVESVVCLTSACASDEEQIGKVKEKPYATKPNESPTEQHNQSEESDHSKKAGDREEGKRIDRESQETLESQGTEDQRSLPAKGMMNIFSRASGFLGDLFNRNRDKDTNSQFEYKIIDHESIENREDDRKERINLESSTEQKSDLIENTFGKVIVLQSTETIHLTKSNDLKVVTEEPETGQEGTWGKSIREDIEDEKESEEISFTVTDSVLQQNKEGKTHEISLSELQELHQMVTRVQVAQLKSVCEGSRMKLLWYQQYVENIEGKLSTFTCEKNSRKDEHSSDPASATHKSEILNENCMQEKMRWLQKLQDLLSVIRAQCAAQDSRVNAEPDTVADVESSNPDPESKHCTNIELGKGHGTEAHIITALRGKKREEHLVELHTAEETKELFSGTPLQHVDPSPCLAEDEPTLWMLRNLKTPEICSFVMGAVSAVATCIKKLMEAFPEDLKPDLGQNEFPWEMVFCAVIVGLFTVLLFICRTCQSIKSRLYVGRERQLATKVAELVEEKCSILEKLSLCKQQYEELESSLKEADLLKELCGATCLEATSEELNRSNTVLQNEMKNLEEELEEEKSKRLQQDSLLSEIQKRIESLEIEAKTIKSQAEEARITLKVFQISRDRLEISLQDALEERSRIQESNQQLSHEAEGWDERLSELSEQTKMLESSKRDTDDALNNKESQIKSLTECLLAMKEWSSELGGENDSKDNSWEVEMKSETENGEHLDDVQKRTVKKLIYAAKLSASLKTLETERDQIYAKLSDEIKAKEELADRIKQLQNEQSSLHSETSHFESEVQKLQQKLRVMTEMYQENEMKLHRKLTVEEKYRLQKEEKLSKVDEKINHAAEELNSYRIRAKDLEEELEKTIRSFQSQITSHEKKAHDNWLAARAAERQLNDFRKENTHNRQKLTEAEFKLELLEKDPYAFDVSNAAFGRENSPRGPSPLGRPSSETRAFLSPPTLLEGPLRLSPGLPGVGEQALRGAGNHAEYPSPKECVELSHDRISNHKKTRSGTGSLSPPWEREHMMNISISDGQPPSENTSGYDPSGNRPKGNFGVPGLLNVSDRHLPGIEASGPGYVPSPYPPIRSPLFPMDPRGSFLRRGPLFPPPPHPGMYGPREYFPPRDFAGVPHPPPAMRNPFPPWPLPNFLPQRAGFFPPQAPPENRNEPPSELTHHSSSTPSAVNAEMQQEP</sequence>
<dbReference type="InterPro" id="IPR051500">
    <property type="entry name" value="cTAGE_MIA/OTOR"/>
</dbReference>
<feature type="compositionally biased region" description="Basic and acidic residues" evidence="17">
    <location>
        <begin position="2096"/>
        <end position="2105"/>
    </location>
</feature>
<dbReference type="KEGG" id="gsh:117363821"/>
<dbReference type="RefSeq" id="XP_033808108.1">
    <property type="nucleotide sequence ID" value="XM_033952217.1"/>
</dbReference>
<comment type="subcellular location">
    <subcellularLocation>
        <location evidence="1">Endoplasmic reticulum membrane</location>
        <topology evidence="1">Single-pass membrane protein</topology>
    </subcellularLocation>
</comment>
<evidence type="ECO:0000256" key="10">
    <source>
        <dbReference type="ARBA" id="ARBA00058328"/>
    </source>
</evidence>
<feature type="region of interest" description="Disordered" evidence="17">
    <location>
        <begin position="2848"/>
        <end position="2868"/>
    </location>
</feature>
<dbReference type="InterPro" id="IPR001452">
    <property type="entry name" value="SH3_domain"/>
</dbReference>
<feature type="region of interest" description="Disordered" evidence="17">
    <location>
        <begin position="958"/>
        <end position="984"/>
    </location>
</feature>
<feature type="compositionally biased region" description="Basic and acidic residues" evidence="17">
    <location>
        <begin position="1863"/>
        <end position="1888"/>
    </location>
</feature>
<feature type="region of interest" description="Disordered" evidence="17">
    <location>
        <begin position="1842"/>
        <end position="1904"/>
    </location>
</feature>
<keyword evidence="7 16" id="KW-0175">Coiled coil</keyword>
<evidence type="ECO:0000256" key="11">
    <source>
        <dbReference type="ARBA" id="ARBA00061486"/>
    </source>
</evidence>
<comment type="subunit">
    <text evidence="12">Interacts with MIA3. Interacts with the COPII coat subunits SEC23A, SEC23B and maybe SEC24C. Interacts with PREB; recruits PREB to endoplasmic reticulum exit sites. Interacts with APOB.</text>
</comment>
<evidence type="ECO:0000256" key="12">
    <source>
        <dbReference type="ARBA" id="ARBA00063217"/>
    </source>
</evidence>
<dbReference type="GeneID" id="117363821"/>
<evidence type="ECO:0000256" key="2">
    <source>
        <dbReference type="ARBA" id="ARBA00022443"/>
    </source>
</evidence>
<dbReference type="FunFam" id="2.30.30.40:FF:000142">
    <property type="entry name" value="melanoma inhibitory activity protein 2 isoform X2"/>
    <property type="match status" value="1"/>
</dbReference>
<feature type="chain" id="PRO_5027673801" description="Melanoma inhibitory activity protein 2" evidence="18">
    <location>
        <begin position="23"/>
        <end position="3009"/>
    </location>
</feature>